<feature type="active site" description="Proton donor" evidence="12">
    <location>
        <position position="116"/>
    </location>
</feature>
<dbReference type="GO" id="GO:0008360">
    <property type="term" value="P:regulation of cell shape"/>
    <property type="evidence" value="ECO:0007669"/>
    <property type="project" value="UniProtKB-KW"/>
</dbReference>
<dbReference type="GO" id="GO:0019277">
    <property type="term" value="P:UDP-N-acetylgalactosamine biosynthetic process"/>
    <property type="evidence" value="ECO:0007669"/>
    <property type="project" value="InterPro"/>
</dbReference>
<evidence type="ECO:0000256" key="11">
    <source>
        <dbReference type="ARBA" id="ARBA00047527"/>
    </source>
</evidence>
<keyword evidence="8 12" id="KW-0131">Cell cycle</keyword>
<keyword evidence="12" id="KW-0670">Pyruvate</keyword>
<evidence type="ECO:0000256" key="8">
    <source>
        <dbReference type="ARBA" id="ARBA00023306"/>
    </source>
</evidence>
<feature type="domain" description="Enolpyruvate transferase" evidence="13">
    <location>
        <begin position="8"/>
        <end position="406"/>
    </location>
</feature>
<dbReference type="InterPro" id="IPR013792">
    <property type="entry name" value="RNA3'P_cycl/enolpyr_Trfase_a/b"/>
</dbReference>
<comment type="function">
    <text evidence="12">Cell wall formation. Adds enolpyruvyl to UDP-N-acetylglucosamine.</text>
</comment>
<keyword evidence="3 12" id="KW-0963">Cytoplasm</keyword>
<comment type="catalytic activity">
    <reaction evidence="11 12">
        <text>phosphoenolpyruvate + UDP-N-acetyl-alpha-D-glucosamine = UDP-N-acetyl-3-O-(1-carboxyvinyl)-alpha-D-glucosamine + phosphate</text>
        <dbReference type="Rhea" id="RHEA:18681"/>
        <dbReference type="ChEBI" id="CHEBI:43474"/>
        <dbReference type="ChEBI" id="CHEBI:57705"/>
        <dbReference type="ChEBI" id="CHEBI:58702"/>
        <dbReference type="ChEBI" id="CHEBI:68483"/>
        <dbReference type="EC" id="2.5.1.7"/>
    </reaction>
</comment>
<dbReference type="Pfam" id="PF00275">
    <property type="entry name" value="EPSP_synthase"/>
    <property type="match status" value="1"/>
</dbReference>
<dbReference type="NCBIfam" id="NF006873">
    <property type="entry name" value="PRK09369.1"/>
    <property type="match status" value="1"/>
</dbReference>
<keyword evidence="9 12" id="KW-0961">Cell wall biogenesis/degradation</keyword>
<dbReference type="RefSeq" id="WP_072886663.1">
    <property type="nucleotide sequence ID" value="NZ_FRAE01000007.1"/>
</dbReference>
<accession>A0A1M6KC20</accession>
<dbReference type="SUPFAM" id="SSF55205">
    <property type="entry name" value="EPT/RTPC-like"/>
    <property type="match status" value="1"/>
</dbReference>
<evidence type="ECO:0000256" key="12">
    <source>
        <dbReference type="HAMAP-Rule" id="MF_00111"/>
    </source>
</evidence>
<reference evidence="15" key="1">
    <citation type="submission" date="2016-11" db="EMBL/GenBank/DDBJ databases">
        <authorList>
            <person name="Varghese N."/>
            <person name="Submissions S."/>
        </authorList>
    </citation>
    <scope>NUCLEOTIDE SEQUENCE [LARGE SCALE GENOMIC DNA]</scope>
    <source>
        <strain evidence="15">DSM 15518</strain>
    </source>
</reference>
<dbReference type="GO" id="GO:0051301">
    <property type="term" value="P:cell division"/>
    <property type="evidence" value="ECO:0007669"/>
    <property type="project" value="UniProtKB-KW"/>
</dbReference>
<dbReference type="InterPro" id="IPR050068">
    <property type="entry name" value="MurA_subfamily"/>
</dbReference>
<dbReference type="NCBIfam" id="TIGR01072">
    <property type="entry name" value="murA"/>
    <property type="match status" value="1"/>
</dbReference>
<dbReference type="GO" id="GO:0071555">
    <property type="term" value="P:cell wall organization"/>
    <property type="evidence" value="ECO:0007669"/>
    <property type="project" value="UniProtKB-KW"/>
</dbReference>
<keyword evidence="4 12" id="KW-0132">Cell division</keyword>
<dbReference type="InterPro" id="IPR005750">
    <property type="entry name" value="UDP_GlcNAc_COvinyl_MurA"/>
</dbReference>
<dbReference type="EC" id="2.5.1.7" evidence="12"/>
<evidence type="ECO:0000256" key="4">
    <source>
        <dbReference type="ARBA" id="ARBA00022618"/>
    </source>
</evidence>
<dbReference type="EMBL" id="FRAE01000007">
    <property type="protein sequence ID" value="SHJ56515.1"/>
    <property type="molecule type" value="Genomic_DNA"/>
</dbReference>
<comment type="caution">
    <text evidence="12">Lacks conserved residue(s) required for the propagation of feature annotation.</text>
</comment>
<feature type="modified residue" description="2-(S-cysteinyl)pyruvic acid O-phosphothioketal" evidence="12">
    <location>
        <position position="116"/>
    </location>
</feature>
<protein>
    <recommendedName>
        <fullName evidence="12">UDP-N-acetylglucosamine 1-carboxyvinyltransferase</fullName>
        <ecNumber evidence="12">2.5.1.7</ecNumber>
    </recommendedName>
    <alternativeName>
        <fullName evidence="12">Enoylpyruvate transferase</fullName>
    </alternativeName>
    <alternativeName>
        <fullName evidence="12">UDP-N-acetylglucosamine enolpyruvyl transferase</fullName>
        <shortName evidence="12">EPT</shortName>
    </alternativeName>
</protein>
<feature type="binding site" evidence="12">
    <location>
        <position position="305"/>
    </location>
    <ligand>
        <name>UDP-N-acetyl-alpha-D-glucosamine</name>
        <dbReference type="ChEBI" id="CHEBI:57705"/>
    </ligand>
</feature>
<feature type="binding site" evidence="12">
    <location>
        <position position="92"/>
    </location>
    <ligand>
        <name>UDP-N-acetyl-alpha-D-glucosamine</name>
        <dbReference type="ChEBI" id="CHEBI:57705"/>
    </ligand>
</feature>
<dbReference type="GO" id="GO:0005737">
    <property type="term" value="C:cytoplasm"/>
    <property type="evidence" value="ECO:0007669"/>
    <property type="project" value="UniProtKB-SubCell"/>
</dbReference>
<sequence length="416" mass="44979">MAKYIVCGGNKLEGEITLKGAKNAVLPVIAATILNEGESIIHNIPNISDVKVMIDILTHIGCYVKMEDGTLIINTKDINSSEIPEKFVRKMRSSIVLLGAMVGRFGYTKISYPGGCEIGPRPIDLHLKSLVQMGVKVEEIHGFINCTRENLKPCDIHLDFPSVGATENVMLAAVKTKGVTRIYNAAKEPEIVDLADFLNAMGAKIKGAGSSCIEIIGVKKLQNVEYKIIPDRIAVGTYLVAGAMTGGKIIIDDVIPDHINSIVSKLKEAGCEIEYIGSKVKLIAPKTIKSIDIIKTLPYPGFPTDMQAQMMALMTLGNGTCIVSENIFENRFKHCEELIRMGANINVNGKFAVIKGVKILMGTKVRSSDLRGGAALVLAGLAATGYTEIENIHHIDRGYESMEKVLSSLGANIIRA</sequence>
<dbReference type="GO" id="GO:0009252">
    <property type="term" value="P:peptidoglycan biosynthetic process"/>
    <property type="evidence" value="ECO:0007669"/>
    <property type="project" value="UniProtKB-UniRule"/>
</dbReference>
<dbReference type="OrthoDB" id="9803760at2"/>
<evidence type="ECO:0000256" key="10">
    <source>
        <dbReference type="ARBA" id="ARBA00038367"/>
    </source>
</evidence>
<evidence type="ECO:0000256" key="2">
    <source>
        <dbReference type="ARBA" id="ARBA00004752"/>
    </source>
</evidence>
<dbReference type="PANTHER" id="PTHR43783">
    <property type="entry name" value="UDP-N-ACETYLGLUCOSAMINE 1-CARBOXYVINYLTRANSFERASE"/>
    <property type="match status" value="1"/>
</dbReference>
<dbReference type="InterPro" id="IPR001986">
    <property type="entry name" value="Enolpyruvate_Tfrase_dom"/>
</dbReference>
<dbReference type="GO" id="GO:0008760">
    <property type="term" value="F:UDP-N-acetylglucosamine 1-carboxyvinyltransferase activity"/>
    <property type="evidence" value="ECO:0007669"/>
    <property type="project" value="UniProtKB-UniRule"/>
</dbReference>
<dbReference type="Proteomes" id="UP000242497">
    <property type="component" value="Unassembled WGS sequence"/>
</dbReference>
<keyword evidence="5 12" id="KW-0808">Transferase</keyword>
<keyword evidence="7 12" id="KW-0573">Peptidoglycan synthesis</keyword>
<dbReference type="CDD" id="cd01555">
    <property type="entry name" value="UdpNAET"/>
    <property type="match status" value="1"/>
</dbReference>
<comment type="similarity">
    <text evidence="10 12">Belongs to the EPSP synthase family. MurA subfamily.</text>
</comment>
<evidence type="ECO:0000256" key="5">
    <source>
        <dbReference type="ARBA" id="ARBA00022679"/>
    </source>
</evidence>
<keyword evidence="6 12" id="KW-0133">Cell shape</keyword>
<dbReference type="UniPathway" id="UPA00219"/>
<name>A0A1M6KC20_9FIRM</name>
<dbReference type="STRING" id="1123349.SAMN02744037_00322"/>
<organism evidence="14 15">
    <name type="scientific">Tepidibacter formicigenes DSM 15518</name>
    <dbReference type="NCBI Taxonomy" id="1123349"/>
    <lineage>
        <taxon>Bacteria</taxon>
        <taxon>Bacillati</taxon>
        <taxon>Bacillota</taxon>
        <taxon>Clostridia</taxon>
        <taxon>Peptostreptococcales</taxon>
        <taxon>Peptostreptococcaceae</taxon>
        <taxon>Tepidibacter</taxon>
    </lineage>
</organism>
<dbReference type="AlphaFoldDB" id="A0A1M6KC20"/>
<proteinExistence type="inferred from homology"/>
<evidence type="ECO:0000313" key="14">
    <source>
        <dbReference type="EMBL" id="SHJ56515.1"/>
    </source>
</evidence>
<evidence type="ECO:0000313" key="15">
    <source>
        <dbReference type="Proteomes" id="UP000242497"/>
    </source>
</evidence>
<feature type="binding site" evidence="12">
    <location>
        <begin position="121"/>
        <end position="125"/>
    </location>
    <ligand>
        <name>UDP-N-acetyl-alpha-D-glucosamine</name>
        <dbReference type="ChEBI" id="CHEBI:57705"/>
    </ligand>
</feature>
<dbReference type="PANTHER" id="PTHR43783:SF1">
    <property type="entry name" value="UDP-N-ACETYLGLUCOSAMINE 1-CARBOXYVINYLTRANSFERASE"/>
    <property type="match status" value="1"/>
</dbReference>
<evidence type="ECO:0000259" key="13">
    <source>
        <dbReference type="Pfam" id="PF00275"/>
    </source>
</evidence>
<evidence type="ECO:0000256" key="7">
    <source>
        <dbReference type="ARBA" id="ARBA00022984"/>
    </source>
</evidence>
<keyword evidence="15" id="KW-1185">Reference proteome</keyword>
<evidence type="ECO:0000256" key="1">
    <source>
        <dbReference type="ARBA" id="ARBA00004496"/>
    </source>
</evidence>
<dbReference type="InterPro" id="IPR036968">
    <property type="entry name" value="Enolpyruvate_Tfrase_sf"/>
</dbReference>
<dbReference type="Gene3D" id="3.65.10.10">
    <property type="entry name" value="Enolpyruvate transferase domain"/>
    <property type="match status" value="2"/>
</dbReference>
<dbReference type="HAMAP" id="MF_00111">
    <property type="entry name" value="MurA"/>
    <property type="match status" value="1"/>
</dbReference>
<evidence type="ECO:0000256" key="9">
    <source>
        <dbReference type="ARBA" id="ARBA00023316"/>
    </source>
</evidence>
<feature type="binding site" evidence="12">
    <location>
        <begin position="22"/>
        <end position="23"/>
    </location>
    <ligand>
        <name>phosphoenolpyruvate</name>
        <dbReference type="ChEBI" id="CHEBI:58702"/>
    </ligand>
</feature>
<comment type="pathway">
    <text evidence="2 12">Cell wall biogenesis; peptidoglycan biosynthesis.</text>
</comment>
<evidence type="ECO:0000256" key="6">
    <source>
        <dbReference type="ARBA" id="ARBA00022960"/>
    </source>
</evidence>
<feature type="binding site" evidence="12">
    <location>
        <position position="327"/>
    </location>
    <ligand>
        <name>UDP-N-acetyl-alpha-D-glucosamine</name>
        <dbReference type="ChEBI" id="CHEBI:57705"/>
    </ligand>
</feature>
<evidence type="ECO:0000256" key="3">
    <source>
        <dbReference type="ARBA" id="ARBA00022490"/>
    </source>
</evidence>
<comment type="subcellular location">
    <subcellularLocation>
        <location evidence="1 12">Cytoplasm</location>
    </subcellularLocation>
</comment>
<gene>
    <name evidence="12" type="primary">murA</name>
    <name evidence="14" type="ORF">SAMN02744037_00322</name>
</gene>